<feature type="binding site" evidence="4">
    <location>
        <position position="96"/>
    </location>
    <ligand>
        <name>S-adenosyl-L-methionine</name>
        <dbReference type="ChEBI" id="CHEBI:59789"/>
    </ligand>
</feature>
<keyword evidence="7" id="KW-1185">Reference proteome</keyword>
<dbReference type="EC" id="2.1.1.-" evidence="4"/>
<reference evidence="7" key="1">
    <citation type="submission" date="2016-09" db="EMBL/GenBank/DDBJ databases">
        <authorList>
            <person name="Varghese N."/>
            <person name="Submissions S."/>
        </authorList>
    </citation>
    <scope>NUCLEOTIDE SEQUENCE [LARGE SCALE GENOMIC DNA]</scope>
    <source>
        <strain evidence="7">25nlg</strain>
    </source>
</reference>
<dbReference type="RefSeq" id="WP_090776460.1">
    <property type="nucleotide sequence ID" value="NZ_FMYM01000011.1"/>
</dbReference>
<dbReference type="Pfam" id="PF13649">
    <property type="entry name" value="Methyltransf_25"/>
    <property type="match status" value="1"/>
</dbReference>
<accession>A0A1G6N2E5</accession>
<dbReference type="InterPro" id="IPR029063">
    <property type="entry name" value="SAM-dependent_MTases_sf"/>
</dbReference>
<dbReference type="InterPro" id="IPR041698">
    <property type="entry name" value="Methyltransf_25"/>
</dbReference>
<evidence type="ECO:0000256" key="2">
    <source>
        <dbReference type="ARBA" id="ARBA00022679"/>
    </source>
</evidence>
<dbReference type="OrthoDB" id="465705at2"/>
<dbReference type="GO" id="GO:0000179">
    <property type="term" value="F:rRNA (adenine-N6,N6-)-dimethyltransferase activity"/>
    <property type="evidence" value="ECO:0007669"/>
    <property type="project" value="InterPro"/>
</dbReference>
<organism evidence="6 7">
    <name type="scientific">Shouchella lonarensis</name>
    <dbReference type="NCBI Taxonomy" id="1464122"/>
    <lineage>
        <taxon>Bacteria</taxon>
        <taxon>Bacillati</taxon>
        <taxon>Bacillota</taxon>
        <taxon>Bacilli</taxon>
        <taxon>Bacillales</taxon>
        <taxon>Bacillaceae</taxon>
        <taxon>Shouchella</taxon>
    </lineage>
</organism>
<dbReference type="CDD" id="cd02440">
    <property type="entry name" value="AdoMet_MTases"/>
    <property type="match status" value="1"/>
</dbReference>
<sequence length="213" mass="24052">MGREFDQLFDEWADTYDETVAGIQPEYRHVFDRYDEILQAVVDAVDGHVVEFGVGTGNLSLKLLEKGVRLTAVEPSKNMRKIAQEKLAPVLVHAGDFLYFSPPEATVDAIVSSYAFHHLTDEEKAQAARSYAALLQPGGKVVFADTMFASKQHHEEQIEDARARGYERLAEDLRTEYYPTVETMARIFSEAGFETSFTQMNTFVWVMTAEKLA</sequence>
<proteinExistence type="inferred from homology"/>
<evidence type="ECO:0000256" key="4">
    <source>
        <dbReference type="HAMAP-Rule" id="MF_02100"/>
    </source>
</evidence>
<feature type="domain" description="Ribosomal RNA adenine methylase transferase N-terminal" evidence="5">
    <location>
        <begin position="37"/>
        <end position="154"/>
    </location>
</feature>
<evidence type="ECO:0000259" key="5">
    <source>
        <dbReference type="SMART" id="SM00650"/>
    </source>
</evidence>
<gene>
    <name evidence="6" type="ORF">SAMN05421737_11162</name>
</gene>
<evidence type="ECO:0000313" key="6">
    <source>
        <dbReference type="EMBL" id="SDC61305.1"/>
    </source>
</evidence>
<name>A0A1G6N2E5_9BACI</name>
<dbReference type="HAMAP" id="MF_02100">
    <property type="entry name" value="Methyltr_YrrT"/>
    <property type="match status" value="1"/>
</dbReference>
<dbReference type="AlphaFoldDB" id="A0A1G6N2E5"/>
<feature type="binding site" evidence="4">
    <location>
        <position position="53"/>
    </location>
    <ligand>
        <name>S-adenosyl-L-methionine</name>
        <dbReference type="ChEBI" id="CHEBI:59789"/>
    </ligand>
</feature>
<dbReference type="STRING" id="1464122.SAMN05421737_11162"/>
<keyword evidence="1 4" id="KW-0489">Methyltransferase</keyword>
<dbReference type="SMART" id="SM00650">
    <property type="entry name" value="rADc"/>
    <property type="match status" value="1"/>
</dbReference>
<evidence type="ECO:0000256" key="3">
    <source>
        <dbReference type="ARBA" id="ARBA00022691"/>
    </source>
</evidence>
<dbReference type="PANTHER" id="PTHR43861">
    <property type="entry name" value="TRANS-ACONITATE 2-METHYLTRANSFERASE-RELATED"/>
    <property type="match status" value="1"/>
</dbReference>
<evidence type="ECO:0000313" key="7">
    <source>
        <dbReference type="Proteomes" id="UP000242662"/>
    </source>
</evidence>
<evidence type="ECO:0000256" key="1">
    <source>
        <dbReference type="ARBA" id="ARBA00022603"/>
    </source>
</evidence>
<dbReference type="Gene3D" id="3.40.50.150">
    <property type="entry name" value="Vaccinia Virus protein VP39"/>
    <property type="match status" value="1"/>
</dbReference>
<comment type="similarity">
    <text evidence="4">Belongs to the methyltransferase superfamily. YrrT family.</text>
</comment>
<keyword evidence="2 4" id="KW-0808">Transferase</keyword>
<dbReference type="EMBL" id="FMYM01000011">
    <property type="protein sequence ID" value="SDC61305.1"/>
    <property type="molecule type" value="Genomic_DNA"/>
</dbReference>
<dbReference type="InterPro" id="IPR023553">
    <property type="entry name" value="Uncharacterised_MeTfrase_YrrT"/>
</dbReference>
<keyword evidence="3 4" id="KW-0949">S-adenosyl-L-methionine</keyword>
<dbReference type="Proteomes" id="UP000242662">
    <property type="component" value="Unassembled WGS sequence"/>
</dbReference>
<feature type="binding site" evidence="4">
    <location>
        <position position="74"/>
    </location>
    <ligand>
        <name>S-adenosyl-L-methionine</name>
        <dbReference type="ChEBI" id="CHEBI:59789"/>
    </ligand>
</feature>
<dbReference type="PANTHER" id="PTHR43861:SF1">
    <property type="entry name" value="TRANS-ACONITATE 2-METHYLTRANSFERASE"/>
    <property type="match status" value="1"/>
</dbReference>
<comment type="function">
    <text evidence="4">Could be a S-adenosyl-L-methionine-dependent methyltransferase.</text>
</comment>
<protein>
    <recommendedName>
        <fullName evidence="4">Uncharacterized methyltransferase SAMN05421737_11162</fullName>
        <ecNumber evidence="4">2.1.1.-</ecNumber>
    </recommendedName>
</protein>
<dbReference type="InterPro" id="IPR020598">
    <property type="entry name" value="rRNA_Ade_methylase_Trfase_N"/>
</dbReference>
<dbReference type="SUPFAM" id="SSF53335">
    <property type="entry name" value="S-adenosyl-L-methionine-dependent methyltransferases"/>
    <property type="match status" value="1"/>
</dbReference>